<keyword evidence="3" id="KW-1185">Reference proteome</keyword>
<evidence type="ECO:0000256" key="1">
    <source>
        <dbReference type="SAM" id="SignalP"/>
    </source>
</evidence>
<dbReference type="RefSeq" id="WP_176525239.1">
    <property type="nucleotide sequence ID" value="NZ_OCNJ01000008.1"/>
</dbReference>
<protein>
    <recommendedName>
        <fullName evidence="4">Type IV secretion system protein</fullName>
    </recommendedName>
</protein>
<dbReference type="AlphaFoldDB" id="A0A286GT14"/>
<dbReference type="EMBL" id="OCNJ01000008">
    <property type="protein sequence ID" value="SOD98602.1"/>
    <property type="molecule type" value="Genomic_DNA"/>
</dbReference>
<evidence type="ECO:0008006" key="4">
    <source>
        <dbReference type="Google" id="ProtNLM"/>
    </source>
</evidence>
<dbReference type="Proteomes" id="UP000219621">
    <property type="component" value="Unassembled WGS sequence"/>
</dbReference>
<evidence type="ECO:0000313" key="2">
    <source>
        <dbReference type="EMBL" id="SOD98602.1"/>
    </source>
</evidence>
<reference evidence="2 3" key="1">
    <citation type="submission" date="2017-09" db="EMBL/GenBank/DDBJ databases">
        <authorList>
            <person name="Ehlers B."/>
            <person name="Leendertz F.H."/>
        </authorList>
    </citation>
    <scope>NUCLEOTIDE SEQUENCE [LARGE SCALE GENOMIC DNA]</scope>
    <source>
        <strain evidence="2 3">USBA 140</strain>
    </source>
</reference>
<gene>
    <name evidence="2" type="ORF">SAMN05421508_10823</name>
</gene>
<organism evidence="2 3">
    <name type="scientific">Caenispirillum bisanense</name>
    <dbReference type="NCBI Taxonomy" id="414052"/>
    <lineage>
        <taxon>Bacteria</taxon>
        <taxon>Pseudomonadati</taxon>
        <taxon>Pseudomonadota</taxon>
        <taxon>Alphaproteobacteria</taxon>
        <taxon>Rhodospirillales</taxon>
        <taxon>Novispirillaceae</taxon>
        <taxon>Caenispirillum</taxon>
    </lineage>
</organism>
<keyword evidence="1" id="KW-0732">Signal</keyword>
<evidence type="ECO:0000313" key="3">
    <source>
        <dbReference type="Proteomes" id="UP000219621"/>
    </source>
</evidence>
<accession>A0A286GT14</accession>
<name>A0A286GT14_9PROT</name>
<feature type="signal peptide" evidence="1">
    <location>
        <begin position="1"/>
        <end position="31"/>
    </location>
</feature>
<proteinExistence type="predicted"/>
<sequence>MAPAPVKRRGHRLRVTALAVGLIVAPTAAMATYAVIDTKNLAEAAKQLSALKEQISLIKQEVENSLQILSVLNDVSTFVQDTVNAIGEVGQITVPFTTMAKLAGQIQRDATCLMPDLSEIMPNVDLDDLDLTSVCGARKAYANTLWFDPARAAGMDWAEQEEARREVIQRRARVLRTAAVDALAHADVQTAAAAEQSDRAVRELESAAKAAKDLNSRMAVGNQALLLIARQQATQTQLLASLLKIQGATATMSMVDQDPMSDEDAPEAPEGAQ</sequence>
<feature type="chain" id="PRO_5012357612" description="Type IV secretion system protein" evidence="1">
    <location>
        <begin position="32"/>
        <end position="273"/>
    </location>
</feature>